<evidence type="ECO:0000313" key="11">
    <source>
        <dbReference type="EMBL" id="CAB4661672.1"/>
    </source>
</evidence>
<dbReference type="AlphaFoldDB" id="A0A6J6ATC3"/>
<comment type="cofactor">
    <cofactor evidence="1">
        <name>Mg(2+)</name>
        <dbReference type="ChEBI" id="CHEBI:18420"/>
    </cofactor>
</comment>
<evidence type="ECO:0000259" key="8">
    <source>
        <dbReference type="PROSITE" id="PS50975"/>
    </source>
</evidence>
<dbReference type="PANTHER" id="PTHR11815">
    <property type="entry name" value="SUCCINYL-COA SYNTHETASE BETA CHAIN"/>
    <property type="match status" value="1"/>
</dbReference>
<keyword evidence="7" id="KW-0460">Magnesium</keyword>
<dbReference type="InterPro" id="IPR011761">
    <property type="entry name" value="ATP-grasp"/>
</dbReference>
<evidence type="ECO:0000313" key="10">
    <source>
        <dbReference type="EMBL" id="CAB4591283.1"/>
    </source>
</evidence>
<dbReference type="NCBIfam" id="NF001913">
    <property type="entry name" value="PRK00696.1"/>
    <property type="match status" value="1"/>
</dbReference>
<accession>A0A6J6ATC3</accession>
<gene>
    <name evidence="9" type="ORF">UFOPK1353_00047</name>
    <name evidence="10" type="ORF">UFOPK1826_00072</name>
    <name evidence="11" type="ORF">UFOPK2292_00303</name>
</gene>
<keyword evidence="3" id="KW-0436">Ligase</keyword>
<dbReference type="Gene3D" id="3.30.470.20">
    <property type="entry name" value="ATP-grasp fold, B domain"/>
    <property type="match status" value="1"/>
</dbReference>
<dbReference type="EMBL" id="CAEZUN010000005">
    <property type="protein sequence ID" value="CAB4591283.1"/>
    <property type="molecule type" value="Genomic_DNA"/>
</dbReference>
<dbReference type="PIRSF" id="PIRSF001554">
    <property type="entry name" value="SucCS_beta"/>
    <property type="match status" value="1"/>
</dbReference>
<dbReference type="Pfam" id="PF00549">
    <property type="entry name" value="Ligase_CoA"/>
    <property type="match status" value="1"/>
</dbReference>
<keyword evidence="2" id="KW-0816">Tricarboxylic acid cycle</keyword>
<evidence type="ECO:0000256" key="4">
    <source>
        <dbReference type="ARBA" id="ARBA00022723"/>
    </source>
</evidence>
<dbReference type="GO" id="GO:0004775">
    <property type="term" value="F:succinate-CoA ligase (ADP-forming) activity"/>
    <property type="evidence" value="ECO:0007669"/>
    <property type="project" value="TreeGrafter"/>
</dbReference>
<keyword evidence="5" id="KW-0547">Nucleotide-binding</keyword>
<organism evidence="9">
    <name type="scientific">freshwater metagenome</name>
    <dbReference type="NCBI Taxonomy" id="449393"/>
    <lineage>
        <taxon>unclassified sequences</taxon>
        <taxon>metagenomes</taxon>
        <taxon>ecological metagenomes</taxon>
    </lineage>
</organism>
<sequence length="383" mass="41198">MDLFEYQGKQYFARYDIAVSAGGVALTVDEAVKQAELAKYPVVIKAQVQVGGRGKAGGIKLANNAEEVRTHATNILGMDIKGHVVKRVWVEHASDIAEEYYASFTLDRSAKRHLLMLSAQGGVEIEQVAVTDPTAIIKLYVNPIEGLSLETARRAVVDARISQKAIDGVAAMLVKLYECFTKGDCDLAEINPLILKPNGEVHALDAKVTLDDNAAFRHPEWDEYRATEELDEREKLAREKNLQYIGLDGTVGIIANGAGLAMSTLDVVNQVGGKAANFLDIGGGANAELMTAALEVINSDTKVKSIFINIFGGITRGDEVAKGIVEAMNRVKLRAPIVIRLDGTNAIEGRAIIANAGIDESQLISRSTMLEAARVAVDLAGKN</sequence>
<dbReference type="GO" id="GO:0005524">
    <property type="term" value="F:ATP binding"/>
    <property type="evidence" value="ECO:0007669"/>
    <property type="project" value="UniProtKB-KW"/>
</dbReference>
<evidence type="ECO:0000256" key="6">
    <source>
        <dbReference type="ARBA" id="ARBA00022840"/>
    </source>
</evidence>
<reference evidence="9" key="1">
    <citation type="submission" date="2020-05" db="EMBL/GenBank/DDBJ databases">
        <authorList>
            <person name="Chiriac C."/>
            <person name="Salcher M."/>
            <person name="Ghai R."/>
            <person name="Kavagutti S V."/>
        </authorList>
    </citation>
    <scope>NUCLEOTIDE SEQUENCE</scope>
</reference>
<dbReference type="InterPro" id="IPR005809">
    <property type="entry name" value="Succ_CoA_ligase-like_bsu"/>
</dbReference>
<evidence type="ECO:0000256" key="3">
    <source>
        <dbReference type="ARBA" id="ARBA00022598"/>
    </source>
</evidence>
<dbReference type="HAMAP" id="MF_00558">
    <property type="entry name" value="Succ_CoA_beta"/>
    <property type="match status" value="1"/>
</dbReference>
<dbReference type="PANTHER" id="PTHR11815:SF10">
    <property type="entry name" value="SUCCINATE--COA LIGASE [GDP-FORMING] SUBUNIT BETA, MITOCHONDRIAL"/>
    <property type="match status" value="1"/>
</dbReference>
<dbReference type="FunFam" id="3.30.470.20:FF:000002">
    <property type="entry name" value="Succinate--CoA ligase [ADP-forming] subunit beta"/>
    <property type="match status" value="1"/>
</dbReference>
<dbReference type="SUPFAM" id="SSF52210">
    <property type="entry name" value="Succinyl-CoA synthetase domains"/>
    <property type="match status" value="1"/>
</dbReference>
<dbReference type="InterPro" id="IPR013650">
    <property type="entry name" value="ATP-grasp_succ-CoA_synth-type"/>
</dbReference>
<dbReference type="GO" id="GO:0042709">
    <property type="term" value="C:succinate-CoA ligase complex"/>
    <property type="evidence" value="ECO:0007669"/>
    <property type="project" value="TreeGrafter"/>
</dbReference>
<dbReference type="NCBIfam" id="TIGR01016">
    <property type="entry name" value="sucCoAbeta"/>
    <property type="match status" value="1"/>
</dbReference>
<dbReference type="InterPro" id="IPR013815">
    <property type="entry name" value="ATP_grasp_subdomain_1"/>
</dbReference>
<keyword evidence="4" id="KW-0479">Metal-binding</keyword>
<dbReference type="EMBL" id="CAEZSE010000004">
    <property type="protein sequence ID" value="CAB4529597.1"/>
    <property type="molecule type" value="Genomic_DNA"/>
</dbReference>
<keyword evidence="6" id="KW-0067">ATP-binding</keyword>
<dbReference type="Gene3D" id="3.30.1490.20">
    <property type="entry name" value="ATP-grasp fold, A domain"/>
    <property type="match status" value="1"/>
</dbReference>
<dbReference type="InterPro" id="IPR005811">
    <property type="entry name" value="SUCC_ACL_C"/>
</dbReference>
<dbReference type="EMBL" id="CAEZWU010000029">
    <property type="protein sequence ID" value="CAB4661672.1"/>
    <property type="molecule type" value="Genomic_DNA"/>
</dbReference>
<dbReference type="GO" id="GO:0006099">
    <property type="term" value="P:tricarboxylic acid cycle"/>
    <property type="evidence" value="ECO:0007669"/>
    <property type="project" value="UniProtKB-KW"/>
</dbReference>
<evidence type="ECO:0000256" key="7">
    <source>
        <dbReference type="ARBA" id="ARBA00022842"/>
    </source>
</evidence>
<dbReference type="FunFam" id="3.40.50.261:FF:000007">
    <property type="entry name" value="Succinate--CoA ligase [ADP-forming] subunit beta"/>
    <property type="match status" value="1"/>
</dbReference>
<feature type="domain" description="ATP-grasp" evidence="8">
    <location>
        <begin position="9"/>
        <end position="219"/>
    </location>
</feature>
<name>A0A6J6ATC3_9ZZZZ</name>
<dbReference type="SUPFAM" id="SSF56059">
    <property type="entry name" value="Glutathione synthetase ATP-binding domain-like"/>
    <property type="match status" value="1"/>
</dbReference>
<dbReference type="Pfam" id="PF08442">
    <property type="entry name" value="ATP-grasp_2"/>
    <property type="match status" value="1"/>
</dbReference>
<dbReference type="GO" id="GO:0006104">
    <property type="term" value="P:succinyl-CoA metabolic process"/>
    <property type="evidence" value="ECO:0007669"/>
    <property type="project" value="TreeGrafter"/>
</dbReference>
<dbReference type="Gene3D" id="3.40.50.261">
    <property type="entry name" value="Succinyl-CoA synthetase domains"/>
    <property type="match status" value="1"/>
</dbReference>
<dbReference type="PROSITE" id="PS50975">
    <property type="entry name" value="ATP_GRASP"/>
    <property type="match status" value="1"/>
</dbReference>
<dbReference type="GO" id="GO:0046872">
    <property type="term" value="F:metal ion binding"/>
    <property type="evidence" value="ECO:0007669"/>
    <property type="project" value="UniProtKB-KW"/>
</dbReference>
<evidence type="ECO:0000256" key="5">
    <source>
        <dbReference type="ARBA" id="ARBA00022741"/>
    </source>
</evidence>
<dbReference type="InterPro" id="IPR017866">
    <property type="entry name" value="Succ-CoA_synthase_bsu_CS"/>
</dbReference>
<evidence type="ECO:0000256" key="1">
    <source>
        <dbReference type="ARBA" id="ARBA00001946"/>
    </source>
</evidence>
<dbReference type="GO" id="GO:0005829">
    <property type="term" value="C:cytosol"/>
    <property type="evidence" value="ECO:0007669"/>
    <property type="project" value="TreeGrafter"/>
</dbReference>
<evidence type="ECO:0000313" key="9">
    <source>
        <dbReference type="EMBL" id="CAB4529597.1"/>
    </source>
</evidence>
<protein>
    <submittedName>
        <fullName evidence="9">Unannotated protein</fullName>
    </submittedName>
</protein>
<evidence type="ECO:0000256" key="2">
    <source>
        <dbReference type="ARBA" id="ARBA00022532"/>
    </source>
</evidence>
<dbReference type="InterPro" id="IPR016102">
    <property type="entry name" value="Succinyl-CoA_synth-like"/>
</dbReference>
<proteinExistence type="inferred from homology"/>
<dbReference type="PROSITE" id="PS01217">
    <property type="entry name" value="SUCCINYL_COA_LIG_3"/>
    <property type="match status" value="1"/>
</dbReference>